<accession>A0A7W9IGF6</accession>
<protein>
    <submittedName>
        <fullName evidence="1">Uncharacterized protein</fullName>
    </submittedName>
</protein>
<keyword evidence="2" id="KW-1185">Reference proteome</keyword>
<gene>
    <name evidence="1" type="ORF">F4562_003369</name>
</gene>
<evidence type="ECO:0000313" key="2">
    <source>
        <dbReference type="Proteomes" id="UP000540685"/>
    </source>
</evidence>
<sequence length="42" mass="4907">MEMPLTSIMIIVCTLLWWRGAGVAERWHFMECGGNMPYRYGV</sequence>
<reference evidence="1 2" key="1">
    <citation type="submission" date="2020-08" db="EMBL/GenBank/DDBJ databases">
        <title>Sequencing the genomes of 1000 actinobacteria strains.</title>
        <authorList>
            <person name="Klenk H.-P."/>
        </authorList>
    </citation>
    <scope>NUCLEOTIDE SEQUENCE [LARGE SCALE GENOMIC DNA]</scope>
    <source>
        <strain evidence="1 2">DSM 46887</strain>
    </source>
</reference>
<evidence type="ECO:0000313" key="1">
    <source>
        <dbReference type="EMBL" id="MBB5820307.1"/>
    </source>
</evidence>
<dbReference type="EMBL" id="JACHMP010000001">
    <property type="protein sequence ID" value="MBB5820307.1"/>
    <property type="molecule type" value="Genomic_DNA"/>
</dbReference>
<comment type="caution">
    <text evidence="1">The sequence shown here is derived from an EMBL/GenBank/DDBJ whole genome shotgun (WGS) entry which is preliminary data.</text>
</comment>
<dbReference type="Proteomes" id="UP000540685">
    <property type="component" value="Unassembled WGS sequence"/>
</dbReference>
<organism evidence="1 2">
    <name type="scientific">Streptosporangium becharense</name>
    <dbReference type="NCBI Taxonomy" id="1816182"/>
    <lineage>
        <taxon>Bacteria</taxon>
        <taxon>Bacillati</taxon>
        <taxon>Actinomycetota</taxon>
        <taxon>Actinomycetes</taxon>
        <taxon>Streptosporangiales</taxon>
        <taxon>Streptosporangiaceae</taxon>
        <taxon>Streptosporangium</taxon>
    </lineage>
</organism>
<dbReference type="AlphaFoldDB" id="A0A7W9IGF6"/>
<proteinExistence type="predicted"/>
<name>A0A7W9IGF6_9ACTN</name>